<evidence type="ECO:0000259" key="7">
    <source>
        <dbReference type="SMART" id="SM00382"/>
    </source>
</evidence>
<dbReference type="InterPro" id="IPR027417">
    <property type="entry name" value="P-loop_NTPase"/>
</dbReference>
<comment type="caution">
    <text evidence="9">The sequence shown here is derived from an EMBL/GenBank/DDBJ whole genome shotgun (WGS) entry which is preliminary data.</text>
</comment>
<feature type="compositionally biased region" description="Polar residues" evidence="6">
    <location>
        <begin position="223"/>
        <end position="246"/>
    </location>
</feature>
<evidence type="ECO:0000313" key="8">
    <source>
        <dbReference type="EMBL" id="TPX45878.1"/>
    </source>
</evidence>
<comment type="subcellular location">
    <subcellularLocation>
        <location evidence="1">Mitochondrion outer membrane</location>
        <topology evidence="1">Single-pass membrane protein</topology>
    </subcellularLocation>
</comment>
<protein>
    <recommendedName>
        <fullName evidence="7">AAA+ ATPase domain-containing protein</fullName>
    </recommendedName>
</protein>
<dbReference type="SMART" id="SM00382">
    <property type="entry name" value="AAA"/>
    <property type="match status" value="1"/>
</dbReference>
<feature type="domain" description="AAA+ ATPase" evidence="7">
    <location>
        <begin position="823"/>
        <end position="960"/>
    </location>
</feature>
<dbReference type="EMBL" id="QEAN01000077">
    <property type="protein sequence ID" value="TPX49769.1"/>
    <property type="molecule type" value="Genomic_DNA"/>
</dbReference>
<dbReference type="InterPro" id="IPR003959">
    <property type="entry name" value="ATPase_AAA_core"/>
</dbReference>
<keyword evidence="2" id="KW-0547">Nucleotide-binding</keyword>
<dbReference type="GO" id="GO:0005741">
    <property type="term" value="C:mitochondrial outer membrane"/>
    <property type="evidence" value="ECO:0007669"/>
    <property type="project" value="UniProtKB-SubCell"/>
</dbReference>
<sequence>MRTSRGAIVGRLALANRHWCAAAAHPAHCRHLASFVSEAASNSNNNNNNSNAGPNAVSPPRPRSGRSRATVDNGATTTTAAINDLQQPSIMCVPSFVDYKPHSDLADDFANKATYPYYVSHVALDTIRAITASQLYTSTDRTSDTCGTAPPPAKAVVLSCPHAGARRYLDATVRAVARELNCHVIAIDYPSLVRGIKLMNAASTTAQKSSTTTTTNNSSSSSRLGRNTRYYSVSSPTNSFPLSKSFSPSHYEPIKAPLDESHQDDDDVDLYDEWDENFEEEHDLDDVAAARQSAQRLHSHLNSLIPASGESSTSTRHVMLNLMVRPETPLQNIVLSEAGKSDLVLAFQTAAPNHNTIATNPYTSPSTHYAQELSPADLQIALRELANFIIATIKAAPQHNVVLHLRDVTDVLEYGGPSGQYFVQCVLDLVSSLQAQHLPVVLMAGCHPSLLDTGNLSRDAIFYHLLYDGGIVPKDSTVRIPPAAKSQCGGINLWHDNQLFATPIDQALDSFVRIDMPPPYSRLFLQSLPELDAALDKWLIRLEIDLRNEIAEMNWANVRMACVSRGIQFSPEVGVPPGREGHQPRKLVNKPPLEQYIWTLEKIDRLVSLAVGQAVVNSIVGGMKQSGPLILSHHHFVKALSLMEAGDLAHITHERFGNTDHLEDKLPPLRNGGSPKGGPGGSGKGGSGSNVVADGVNMPSSSPATVGAVGTTGSSSSSNSNSHTFQQQEQQATVTPKAQDTSKKYDAHNSSIRSTRKYLKSKGHELSQYEKKMISTVIDPANIPVGFSDLVLPPPTKLALQTLVTLPLLRPNHFATGILSQHSHHGVLLFGPPGTGKTMLAKAVAKASGARFMGVALSDVFDKYVGEGEKHIRAIFSLARKLAPVVIFMDEIDGIFSARRGDGWNGSKREIINEAMSEWDGLNSANQGVIVMGATNRPFDLDDAVLRRMPRRILVDLPTEQQRSNILALHLAKEKLDPSVSLENLAKRTPLYSGSDLKNLAVSAALAAVKESVLRELLGSSGAEMSRTEILAKLDSLEGWSSDALVNSASTSNAVGLSTERVLYPEHFEAAFKETPPSLSDDTQTLVELRKWDEQFGDAAAKRRGASKRCWGFSTASPLNSGLDSTTKSNTSHNTTIA</sequence>
<dbReference type="PANTHER" id="PTHR45644:SF56">
    <property type="entry name" value="AAA ATPASE, PUTATIVE (AFU_ORTHOLOGUE AFUA_2G12920)-RELATED"/>
    <property type="match status" value="1"/>
</dbReference>
<organism evidence="9 10">
    <name type="scientific">Synchytrium endobioticum</name>
    <dbReference type="NCBI Taxonomy" id="286115"/>
    <lineage>
        <taxon>Eukaryota</taxon>
        <taxon>Fungi</taxon>
        <taxon>Fungi incertae sedis</taxon>
        <taxon>Chytridiomycota</taxon>
        <taxon>Chytridiomycota incertae sedis</taxon>
        <taxon>Chytridiomycetes</taxon>
        <taxon>Synchytriales</taxon>
        <taxon>Synchytriaceae</taxon>
        <taxon>Synchytrium</taxon>
    </lineage>
</organism>
<evidence type="ECO:0000313" key="11">
    <source>
        <dbReference type="Proteomes" id="UP000320475"/>
    </source>
</evidence>
<dbReference type="AlphaFoldDB" id="A0A507DDJ5"/>
<evidence type="ECO:0000256" key="2">
    <source>
        <dbReference type="ARBA" id="ARBA00022741"/>
    </source>
</evidence>
<evidence type="ECO:0000256" key="4">
    <source>
        <dbReference type="ARBA" id="ARBA00022840"/>
    </source>
</evidence>
<dbReference type="Pfam" id="PF00004">
    <property type="entry name" value="AAA"/>
    <property type="match status" value="1"/>
</dbReference>
<dbReference type="Proteomes" id="UP000317494">
    <property type="component" value="Unassembled WGS sequence"/>
</dbReference>
<name>A0A507DDJ5_9FUNG</name>
<dbReference type="InterPro" id="IPR003593">
    <property type="entry name" value="AAA+_ATPase"/>
</dbReference>
<dbReference type="OrthoDB" id="39734at2759"/>
<dbReference type="STRING" id="286115.A0A507DDJ5"/>
<feature type="region of interest" description="Disordered" evidence="6">
    <location>
        <begin position="203"/>
        <end position="246"/>
    </location>
</feature>
<dbReference type="InterPro" id="IPR041569">
    <property type="entry name" value="AAA_lid_3"/>
</dbReference>
<dbReference type="PROSITE" id="PS00674">
    <property type="entry name" value="AAA"/>
    <property type="match status" value="1"/>
</dbReference>
<evidence type="ECO:0000256" key="3">
    <source>
        <dbReference type="ARBA" id="ARBA00022787"/>
    </source>
</evidence>
<feature type="compositionally biased region" description="Low complexity" evidence="6">
    <location>
        <begin position="203"/>
        <end position="222"/>
    </location>
</feature>
<feature type="region of interest" description="Disordered" evidence="6">
    <location>
        <begin position="40"/>
        <end position="74"/>
    </location>
</feature>
<dbReference type="Gene3D" id="1.10.8.60">
    <property type="match status" value="1"/>
</dbReference>
<dbReference type="EMBL" id="QEAM01000125">
    <property type="protein sequence ID" value="TPX45878.1"/>
    <property type="molecule type" value="Genomic_DNA"/>
</dbReference>
<dbReference type="Gene3D" id="3.40.50.300">
    <property type="entry name" value="P-loop containing nucleotide triphosphate hydrolases"/>
    <property type="match status" value="1"/>
</dbReference>
<keyword evidence="3" id="KW-0472">Membrane</keyword>
<keyword evidence="3" id="KW-1000">Mitochondrion outer membrane</keyword>
<feature type="compositionally biased region" description="Polar residues" evidence="6">
    <location>
        <begin position="723"/>
        <end position="739"/>
    </location>
</feature>
<dbReference type="GO" id="GO:0016887">
    <property type="term" value="F:ATP hydrolysis activity"/>
    <property type="evidence" value="ECO:0007669"/>
    <property type="project" value="InterPro"/>
</dbReference>
<feature type="compositionally biased region" description="Gly residues" evidence="6">
    <location>
        <begin position="674"/>
        <end position="688"/>
    </location>
</feature>
<evidence type="ECO:0000256" key="6">
    <source>
        <dbReference type="SAM" id="MobiDB-lite"/>
    </source>
</evidence>
<evidence type="ECO:0000256" key="5">
    <source>
        <dbReference type="ARBA" id="ARBA00023128"/>
    </source>
</evidence>
<dbReference type="GO" id="GO:0005524">
    <property type="term" value="F:ATP binding"/>
    <property type="evidence" value="ECO:0007669"/>
    <property type="project" value="UniProtKB-KW"/>
</dbReference>
<dbReference type="InterPro" id="IPR003960">
    <property type="entry name" value="ATPase_AAA_CS"/>
</dbReference>
<evidence type="ECO:0000313" key="10">
    <source>
        <dbReference type="Proteomes" id="UP000317494"/>
    </source>
</evidence>
<dbReference type="Pfam" id="PF17862">
    <property type="entry name" value="AAA_lid_3"/>
    <property type="match status" value="1"/>
</dbReference>
<evidence type="ECO:0000256" key="1">
    <source>
        <dbReference type="ARBA" id="ARBA00004572"/>
    </source>
</evidence>
<keyword evidence="5" id="KW-0496">Mitochondrion</keyword>
<evidence type="ECO:0000313" key="9">
    <source>
        <dbReference type="EMBL" id="TPX49769.1"/>
    </source>
</evidence>
<accession>A0A507DDJ5</accession>
<feature type="compositionally biased region" description="Low complexity" evidence="6">
    <location>
        <begin position="40"/>
        <end position="52"/>
    </location>
</feature>
<dbReference type="PANTHER" id="PTHR45644">
    <property type="entry name" value="AAA ATPASE, PUTATIVE (AFU_ORTHOLOGUE AFUA_2G12920)-RELATED-RELATED"/>
    <property type="match status" value="1"/>
</dbReference>
<proteinExistence type="predicted"/>
<keyword evidence="4" id="KW-0067">ATP-binding</keyword>
<keyword evidence="10" id="KW-1185">Reference proteome</keyword>
<dbReference type="SUPFAM" id="SSF52540">
    <property type="entry name" value="P-loop containing nucleoside triphosphate hydrolases"/>
    <property type="match status" value="1"/>
</dbReference>
<feature type="region of interest" description="Disordered" evidence="6">
    <location>
        <begin position="659"/>
        <end position="752"/>
    </location>
</feature>
<dbReference type="InterPro" id="IPR051701">
    <property type="entry name" value="Mito_OM_Translocase_MSP1"/>
</dbReference>
<dbReference type="Proteomes" id="UP000320475">
    <property type="component" value="Unassembled WGS sequence"/>
</dbReference>
<dbReference type="VEuPathDB" id="FungiDB:SeMB42_g02484"/>
<gene>
    <name evidence="8" type="ORF">SeLEV6574_g03590</name>
    <name evidence="9" type="ORF">SeMB42_g02484</name>
</gene>
<reference evidence="10 11" key="1">
    <citation type="journal article" date="2019" name="Sci. Rep.">
        <title>Comparative genomics of chytrid fungi reveal insights into the obligate biotrophic and pathogenic lifestyle of Synchytrium endobioticum.</title>
        <authorList>
            <person name="van de Vossenberg B.T.L.H."/>
            <person name="Warris S."/>
            <person name="Nguyen H.D.T."/>
            <person name="van Gent-Pelzer M.P.E."/>
            <person name="Joly D.L."/>
            <person name="van de Geest H.C."/>
            <person name="Bonants P.J.M."/>
            <person name="Smith D.S."/>
            <person name="Levesque C.A."/>
            <person name="van der Lee T.A.J."/>
        </authorList>
    </citation>
    <scope>NUCLEOTIDE SEQUENCE [LARGE SCALE GENOMIC DNA]</scope>
    <source>
        <strain evidence="8 11">LEV6574</strain>
        <strain evidence="9 10">MB42</strain>
    </source>
</reference>